<feature type="non-terminal residue" evidence="2">
    <location>
        <position position="192"/>
    </location>
</feature>
<feature type="domain" description="Integrase catalytic" evidence="1">
    <location>
        <begin position="1"/>
        <end position="184"/>
    </location>
</feature>
<dbReference type="Pfam" id="PF00665">
    <property type="entry name" value="rve"/>
    <property type="match status" value="1"/>
</dbReference>
<dbReference type="GO" id="GO:0003676">
    <property type="term" value="F:nucleic acid binding"/>
    <property type="evidence" value="ECO:0007669"/>
    <property type="project" value="InterPro"/>
</dbReference>
<evidence type="ECO:0000313" key="2">
    <source>
        <dbReference type="EMBL" id="KAF2883748.1"/>
    </source>
</evidence>
<dbReference type="GO" id="GO:0015074">
    <property type="term" value="P:DNA integration"/>
    <property type="evidence" value="ECO:0007669"/>
    <property type="project" value="InterPro"/>
</dbReference>
<dbReference type="EMBL" id="VTPC01090297">
    <property type="protein sequence ID" value="KAF2883748.1"/>
    <property type="molecule type" value="Genomic_DNA"/>
</dbReference>
<dbReference type="InterPro" id="IPR036397">
    <property type="entry name" value="RNaseH_sf"/>
</dbReference>
<dbReference type="FunFam" id="3.30.420.10:FF:000063">
    <property type="entry name" value="Retrovirus-related Pol polyprotein from transposon 297-like Protein"/>
    <property type="match status" value="1"/>
</dbReference>
<dbReference type="SUPFAM" id="SSF53098">
    <property type="entry name" value="Ribonuclease H-like"/>
    <property type="match status" value="1"/>
</dbReference>
<organism evidence="2 3">
    <name type="scientific">Ignelater luminosus</name>
    <name type="common">Cucubano</name>
    <name type="synonym">Pyrophorus luminosus</name>
    <dbReference type="NCBI Taxonomy" id="2038154"/>
    <lineage>
        <taxon>Eukaryota</taxon>
        <taxon>Metazoa</taxon>
        <taxon>Ecdysozoa</taxon>
        <taxon>Arthropoda</taxon>
        <taxon>Hexapoda</taxon>
        <taxon>Insecta</taxon>
        <taxon>Pterygota</taxon>
        <taxon>Neoptera</taxon>
        <taxon>Endopterygota</taxon>
        <taxon>Coleoptera</taxon>
        <taxon>Polyphaga</taxon>
        <taxon>Elateriformia</taxon>
        <taxon>Elateroidea</taxon>
        <taxon>Elateridae</taxon>
        <taxon>Agrypninae</taxon>
        <taxon>Pyrophorini</taxon>
        <taxon>Ignelater</taxon>
    </lineage>
</organism>
<dbReference type="OrthoDB" id="6760780at2759"/>
<evidence type="ECO:0000313" key="3">
    <source>
        <dbReference type="Proteomes" id="UP000801492"/>
    </source>
</evidence>
<dbReference type="Gene3D" id="3.30.420.10">
    <property type="entry name" value="Ribonuclease H-like superfamily/Ribonuclease H"/>
    <property type="match status" value="1"/>
</dbReference>
<reference evidence="2" key="1">
    <citation type="submission" date="2019-08" db="EMBL/GenBank/DDBJ databases">
        <title>The genome of the North American firefly Photinus pyralis.</title>
        <authorList>
            <consortium name="Photinus pyralis genome working group"/>
            <person name="Fallon T.R."/>
            <person name="Sander Lower S.E."/>
            <person name="Weng J.-K."/>
        </authorList>
    </citation>
    <scope>NUCLEOTIDE SEQUENCE</scope>
    <source>
        <strain evidence="2">TRF0915ILg1</strain>
        <tissue evidence="2">Whole body</tissue>
    </source>
</reference>
<dbReference type="InterPro" id="IPR012337">
    <property type="entry name" value="RNaseH-like_sf"/>
</dbReference>
<evidence type="ECO:0000259" key="1">
    <source>
        <dbReference type="PROSITE" id="PS50994"/>
    </source>
</evidence>
<sequence>KNNPREPLIPHDIPNCLWKKVACDLFNIGRDEYLLVIDYYSKYIEIAKLEDSTSSNQVIVHLKSIFARHGIPDVVMSDNGPQFTSRLFKKFSQEWEFRHITSSLLYPQSNGLVERNVQIVKKCLIKAKQANRDMYLVLLHYRNSPIEGNNLSPAQFLMARTLRDTLPINELIARTPNKNLLKDALRKRGEPE</sequence>
<name>A0A8K0CAN7_IGNLU</name>
<protein>
    <recommendedName>
        <fullName evidence="1">Integrase catalytic domain-containing protein</fullName>
    </recommendedName>
</protein>
<feature type="non-terminal residue" evidence="2">
    <location>
        <position position="1"/>
    </location>
</feature>
<gene>
    <name evidence="2" type="ORF">ILUMI_22412</name>
</gene>
<dbReference type="AlphaFoldDB" id="A0A8K0CAN7"/>
<dbReference type="PROSITE" id="PS50994">
    <property type="entry name" value="INTEGRASE"/>
    <property type="match status" value="1"/>
</dbReference>
<comment type="caution">
    <text evidence="2">The sequence shown here is derived from an EMBL/GenBank/DDBJ whole genome shotgun (WGS) entry which is preliminary data.</text>
</comment>
<dbReference type="InterPro" id="IPR050951">
    <property type="entry name" value="Retrovirus_Pol_polyprotein"/>
</dbReference>
<dbReference type="Proteomes" id="UP000801492">
    <property type="component" value="Unassembled WGS sequence"/>
</dbReference>
<keyword evidence="3" id="KW-1185">Reference proteome</keyword>
<dbReference type="PANTHER" id="PTHR37984:SF7">
    <property type="entry name" value="INTEGRASE CATALYTIC DOMAIN-CONTAINING PROTEIN"/>
    <property type="match status" value="1"/>
</dbReference>
<proteinExistence type="predicted"/>
<dbReference type="PANTHER" id="PTHR37984">
    <property type="entry name" value="PROTEIN CBG26694"/>
    <property type="match status" value="1"/>
</dbReference>
<accession>A0A8K0CAN7</accession>
<dbReference type="InterPro" id="IPR001584">
    <property type="entry name" value="Integrase_cat-core"/>
</dbReference>